<dbReference type="Pfam" id="PF01527">
    <property type="entry name" value="HTH_Tnp_1"/>
    <property type="match status" value="1"/>
</dbReference>
<dbReference type="GO" id="GO:0006313">
    <property type="term" value="P:DNA transposition"/>
    <property type="evidence" value="ECO:0007669"/>
    <property type="project" value="InterPro"/>
</dbReference>
<dbReference type="EMBL" id="AP007255">
    <property type="protein sequence ID" value="BAE52122.1"/>
    <property type="molecule type" value="Genomic_DNA"/>
</dbReference>
<keyword evidence="3" id="KW-1185">Reference proteome</keyword>
<protein>
    <submittedName>
        <fullName evidence="2">Transposase and inactivated derivative</fullName>
    </submittedName>
</protein>
<dbReference type="KEGG" id="mag:amb3318"/>
<sequence>MPSIMVTLMRGTMTQVEVITSVQRRRRWSAADKQQMVAESAMPGRTVSSVARRHGIAPQQLFTWRRELLAAATGIADGGFLAIAVSEPPAVVPDDSGRIEIVLPTGVMVRVGPEVATEPLRRVLAALG</sequence>
<accession>Q2W203</accession>
<dbReference type="Gene3D" id="1.10.10.10">
    <property type="entry name" value="Winged helix-like DNA-binding domain superfamily/Winged helix DNA-binding domain"/>
    <property type="match status" value="1"/>
</dbReference>
<evidence type="ECO:0000313" key="3">
    <source>
        <dbReference type="Proteomes" id="UP000007058"/>
    </source>
</evidence>
<dbReference type="InterPro" id="IPR010921">
    <property type="entry name" value="Trp_repressor/repl_initiator"/>
</dbReference>
<dbReference type="PANTHER" id="PTHR37936:SF3">
    <property type="entry name" value="TRANSPOSASE INSC FOR INSERTION ELEMENT IS2A-RELATED"/>
    <property type="match status" value="1"/>
</dbReference>
<proteinExistence type="inferred from homology"/>
<organism evidence="2 3">
    <name type="scientific">Paramagnetospirillum magneticum (strain ATCC 700264 / AMB-1)</name>
    <name type="common">Magnetospirillum magneticum</name>
    <dbReference type="NCBI Taxonomy" id="342108"/>
    <lineage>
        <taxon>Bacteria</taxon>
        <taxon>Pseudomonadati</taxon>
        <taxon>Pseudomonadota</taxon>
        <taxon>Alphaproteobacteria</taxon>
        <taxon>Rhodospirillales</taxon>
        <taxon>Magnetospirillaceae</taxon>
        <taxon>Paramagnetospirillum</taxon>
    </lineage>
</organism>
<name>Q2W203_PARM1</name>
<dbReference type="HOGENOM" id="CLU_113764_1_2_5"/>
<dbReference type="InterPro" id="IPR002514">
    <property type="entry name" value="Transposase_8"/>
</dbReference>
<reference evidence="2 3" key="1">
    <citation type="journal article" date="2005" name="DNA Res.">
        <title>Complete genome sequence of the facultative anaerobic magnetotactic bacterium Magnetospirillum sp. strain AMB-1.</title>
        <authorList>
            <person name="Matsunaga T."/>
            <person name="Okamura Y."/>
            <person name="Fukuda Y."/>
            <person name="Wahyudi A.T."/>
            <person name="Murase Y."/>
            <person name="Takeyama H."/>
        </authorList>
    </citation>
    <scope>NUCLEOTIDE SEQUENCE [LARGE SCALE GENOMIC DNA]</scope>
    <source>
        <strain evidence="3">ATCC 700264 / AMB-1</strain>
    </source>
</reference>
<dbReference type="AlphaFoldDB" id="Q2W203"/>
<dbReference type="STRING" id="342108.amb3318"/>
<gene>
    <name evidence="2" type="ordered locus">amb3318</name>
</gene>
<evidence type="ECO:0000256" key="1">
    <source>
        <dbReference type="ARBA" id="ARBA00009964"/>
    </source>
</evidence>
<dbReference type="SUPFAM" id="SSF48295">
    <property type="entry name" value="TrpR-like"/>
    <property type="match status" value="1"/>
</dbReference>
<comment type="similarity">
    <text evidence="1">Belongs to the transposase 8 family.</text>
</comment>
<dbReference type="NCBIfam" id="NF047595">
    <property type="entry name" value="IS66_ISRel24_TnpA"/>
    <property type="match status" value="1"/>
</dbReference>
<dbReference type="PANTHER" id="PTHR37936">
    <property type="entry name" value="TRANSPOSASE INSC FOR INSERTION ELEMENT IS2A-RELATED"/>
    <property type="match status" value="1"/>
</dbReference>
<evidence type="ECO:0000313" key="2">
    <source>
        <dbReference type="EMBL" id="BAE52122.1"/>
    </source>
</evidence>
<dbReference type="GO" id="GO:0043565">
    <property type="term" value="F:sequence-specific DNA binding"/>
    <property type="evidence" value="ECO:0007669"/>
    <property type="project" value="InterPro"/>
</dbReference>
<dbReference type="GO" id="GO:0004803">
    <property type="term" value="F:transposase activity"/>
    <property type="evidence" value="ECO:0007669"/>
    <property type="project" value="InterPro"/>
</dbReference>
<dbReference type="Proteomes" id="UP000007058">
    <property type="component" value="Chromosome"/>
</dbReference>
<dbReference type="InterPro" id="IPR036388">
    <property type="entry name" value="WH-like_DNA-bd_sf"/>
</dbReference>